<dbReference type="GO" id="GO:0016787">
    <property type="term" value="F:hydrolase activity"/>
    <property type="evidence" value="ECO:0007669"/>
    <property type="project" value="UniProtKB-KW"/>
</dbReference>
<organism evidence="8 9">
    <name type="scientific">Chromohalobacter moromii</name>
    <dbReference type="NCBI Taxonomy" id="2860329"/>
    <lineage>
        <taxon>Bacteria</taxon>
        <taxon>Pseudomonadati</taxon>
        <taxon>Pseudomonadota</taxon>
        <taxon>Gammaproteobacteria</taxon>
        <taxon>Oceanospirillales</taxon>
        <taxon>Halomonadaceae</taxon>
        <taxon>Chromohalobacter</taxon>
    </lineage>
</organism>
<dbReference type="RefSeq" id="WP_261535420.1">
    <property type="nucleotide sequence ID" value="NZ_JAHXCZ010000001.1"/>
</dbReference>
<keyword evidence="3" id="KW-0227">DNA damage</keyword>
<sequence length="90" mass="10548">MADTLAPQARSERMARIKGKDTKPELWLRRLVHGMGFRYRLQAKWDVLHLGRSWADKCQPRVESQEQVIREARDHLRNNPPPEDNSMISA</sequence>
<keyword evidence="4" id="KW-0378">Hydrolase</keyword>
<dbReference type="Pfam" id="PF03852">
    <property type="entry name" value="Vsr"/>
    <property type="match status" value="1"/>
</dbReference>
<proteinExistence type="inferred from homology"/>
<evidence type="ECO:0000256" key="3">
    <source>
        <dbReference type="ARBA" id="ARBA00022763"/>
    </source>
</evidence>
<evidence type="ECO:0000256" key="1">
    <source>
        <dbReference type="ARBA" id="ARBA00022722"/>
    </source>
</evidence>
<dbReference type="Proteomes" id="UP001145353">
    <property type="component" value="Unassembled WGS sequence"/>
</dbReference>
<dbReference type="GO" id="GO:0006298">
    <property type="term" value="P:mismatch repair"/>
    <property type="evidence" value="ECO:0007669"/>
    <property type="project" value="InterPro"/>
</dbReference>
<evidence type="ECO:0000313" key="9">
    <source>
        <dbReference type="Proteomes" id="UP001145353"/>
    </source>
</evidence>
<dbReference type="GO" id="GO:0004519">
    <property type="term" value="F:endonuclease activity"/>
    <property type="evidence" value="ECO:0007669"/>
    <property type="project" value="UniProtKB-KW"/>
</dbReference>
<dbReference type="EMBL" id="JAHXDE010000001">
    <property type="protein sequence ID" value="MCT8504020.1"/>
    <property type="molecule type" value="Genomic_DNA"/>
</dbReference>
<reference evidence="8" key="2">
    <citation type="journal article" date="2022" name="Syst. Appl. Microbiol.">
        <title>Chromohalobacter moromii sp. nov., a moderately halophilic bacterium isolated from lupine-based moromi fermentation.</title>
        <authorList>
            <person name="Lulf R.H."/>
            <person name="Hilgarth M."/>
            <person name="Ehrmann M.A."/>
        </authorList>
    </citation>
    <scope>NUCLEOTIDE SEQUENCE</scope>
    <source>
        <strain evidence="8">TMW 2.2304</strain>
    </source>
</reference>
<dbReference type="SUPFAM" id="SSF52980">
    <property type="entry name" value="Restriction endonuclease-like"/>
    <property type="match status" value="1"/>
</dbReference>
<name>A0A9X2WZR2_9GAMM</name>
<keyword evidence="5" id="KW-0234">DNA repair</keyword>
<dbReference type="InterPro" id="IPR004603">
    <property type="entry name" value="DNA_mismatch_endonuc_vsr"/>
</dbReference>
<evidence type="ECO:0000256" key="5">
    <source>
        <dbReference type="ARBA" id="ARBA00023204"/>
    </source>
</evidence>
<gene>
    <name evidence="8" type="ORF">KZO87_01340</name>
</gene>
<comment type="caution">
    <text evidence="8">The sequence shown here is derived from an EMBL/GenBank/DDBJ whole genome shotgun (WGS) entry which is preliminary data.</text>
</comment>
<keyword evidence="2" id="KW-0255">Endonuclease</keyword>
<dbReference type="AlphaFoldDB" id="A0A9X2WZR2"/>
<evidence type="ECO:0000313" key="8">
    <source>
        <dbReference type="EMBL" id="MCT8504020.1"/>
    </source>
</evidence>
<evidence type="ECO:0000256" key="7">
    <source>
        <dbReference type="SAM" id="MobiDB-lite"/>
    </source>
</evidence>
<reference evidence="8" key="1">
    <citation type="submission" date="2021-07" db="EMBL/GenBank/DDBJ databases">
        <authorList>
            <person name="Luelf R.H."/>
        </authorList>
    </citation>
    <scope>NUCLEOTIDE SEQUENCE</scope>
    <source>
        <strain evidence="8">TMW 2.2304</strain>
    </source>
</reference>
<comment type="similarity">
    <text evidence="6">Belongs to the Vsr family.</text>
</comment>
<keyword evidence="9" id="KW-1185">Reference proteome</keyword>
<accession>A0A9X2WZR2</accession>
<protein>
    <submittedName>
        <fullName evidence="8">Uncharacterized protein</fullName>
    </submittedName>
</protein>
<evidence type="ECO:0000256" key="6">
    <source>
        <dbReference type="ARBA" id="ARBA00029466"/>
    </source>
</evidence>
<evidence type="ECO:0000256" key="4">
    <source>
        <dbReference type="ARBA" id="ARBA00022801"/>
    </source>
</evidence>
<evidence type="ECO:0000256" key="2">
    <source>
        <dbReference type="ARBA" id="ARBA00022759"/>
    </source>
</evidence>
<keyword evidence="1" id="KW-0540">Nuclease</keyword>
<dbReference type="InterPro" id="IPR011335">
    <property type="entry name" value="Restrct_endonuc-II-like"/>
</dbReference>
<feature type="region of interest" description="Disordered" evidence="7">
    <location>
        <begin position="71"/>
        <end position="90"/>
    </location>
</feature>